<dbReference type="GO" id="GO:0019853">
    <property type="term" value="P:L-ascorbic acid biosynthetic process"/>
    <property type="evidence" value="ECO:0007669"/>
    <property type="project" value="TreeGrafter"/>
</dbReference>
<accession>A0A382XLC2</accession>
<feature type="non-terminal residue" evidence="3">
    <location>
        <position position="1"/>
    </location>
</feature>
<dbReference type="GO" id="GO:0004341">
    <property type="term" value="F:gluconolactonase activity"/>
    <property type="evidence" value="ECO:0007669"/>
    <property type="project" value="TreeGrafter"/>
</dbReference>
<reference evidence="3" key="1">
    <citation type="submission" date="2018-05" db="EMBL/GenBank/DDBJ databases">
        <authorList>
            <person name="Lanie J.A."/>
            <person name="Ng W.-L."/>
            <person name="Kazmierczak K.M."/>
            <person name="Andrzejewski T.M."/>
            <person name="Davidsen T.M."/>
            <person name="Wayne K.J."/>
            <person name="Tettelin H."/>
            <person name="Glass J.I."/>
            <person name="Rusch D."/>
            <person name="Podicherti R."/>
            <person name="Tsui H.-C.T."/>
            <person name="Winkler M.E."/>
        </authorList>
    </citation>
    <scope>NUCLEOTIDE SEQUENCE</scope>
</reference>
<dbReference type="InterPro" id="IPR005511">
    <property type="entry name" value="SMP-30"/>
</dbReference>
<protein>
    <recommendedName>
        <fullName evidence="2">SMP-30/Gluconolactonase/LRE-like region domain-containing protein</fullName>
    </recommendedName>
</protein>
<feature type="domain" description="SMP-30/Gluconolactonase/LRE-like region" evidence="2">
    <location>
        <begin position="22"/>
        <end position="263"/>
    </location>
</feature>
<dbReference type="PANTHER" id="PTHR10907:SF47">
    <property type="entry name" value="REGUCALCIN"/>
    <property type="match status" value="1"/>
</dbReference>
<dbReference type="AlphaFoldDB" id="A0A382XLC2"/>
<dbReference type="InterPro" id="IPR011042">
    <property type="entry name" value="6-blade_b-propeller_TolB-like"/>
</dbReference>
<name>A0A382XLC2_9ZZZZ</name>
<organism evidence="3">
    <name type="scientific">marine metagenome</name>
    <dbReference type="NCBI Taxonomy" id="408172"/>
    <lineage>
        <taxon>unclassified sequences</taxon>
        <taxon>metagenomes</taxon>
        <taxon>ecological metagenomes</taxon>
    </lineage>
</organism>
<dbReference type="PANTHER" id="PTHR10907">
    <property type="entry name" value="REGUCALCIN"/>
    <property type="match status" value="1"/>
</dbReference>
<dbReference type="Pfam" id="PF08450">
    <property type="entry name" value="SGL"/>
    <property type="match status" value="1"/>
</dbReference>
<dbReference type="SUPFAM" id="SSF63829">
    <property type="entry name" value="Calcium-dependent phosphotriesterase"/>
    <property type="match status" value="1"/>
</dbReference>
<dbReference type="GO" id="GO:0005509">
    <property type="term" value="F:calcium ion binding"/>
    <property type="evidence" value="ECO:0007669"/>
    <property type="project" value="TreeGrafter"/>
</dbReference>
<dbReference type="PRINTS" id="PR01790">
    <property type="entry name" value="SMP30FAMILY"/>
</dbReference>
<dbReference type="EMBL" id="UINC01168388">
    <property type="protein sequence ID" value="SVD71395.1"/>
    <property type="molecule type" value="Genomic_DNA"/>
</dbReference>
<evidence type="ECO:0000256" key="1">
    <source>
        <dbReference type="ARBA" id="ARBA00008853"/>
    </source>
</evidence>
<dbReference type="InterPro" id="IPR013658">
    <property type="entry name" value="SGL"/>
</dbReference>
<gene>
    <name evidence="3" type="ORF">METZ01_LOCUS424249</name>
</gene>
<comment type="similarity">
    <text evidence="1">Belongs to the SMP-30/CGR1 family.</text>
</comment>
<proteinExistence type="inferred from homology"/>
<feature type="non-terminal residue" evidence="3">
    <location>
        <position position="269"/>
    </location>
</feature>
<evidence type="ECO:0000313" key="3">
    <source>
        <dbReference type="EMBL" id="SVD71395.1"/>
    </source>
</evidence>
<sequence>YLNKLQIRTSHPKAIWKVKTVLGEGTLWVPGQNSIFFLDIKKKKIFILNTKTKKKKIFKVNKEIGFLSHIKESIFLLGLKSELRIVNLKNKKIVFSIKIEPKLINNRINDGKTDSIGRLWFGTMDNFERKKSSGSLYCLDNSLKLHKIDSKYYITNGPAFLNKHNFYHTDSRRRIIYKIEINSEFQIIKKSIFIKFGRKEGFPDGMTVDVNDNLWVCHYNGASISVYNLKGSKIHQIYLPVKNVTNCTFGGSKNDELFISTARKDMSAK</sequence>
<dbReference type="Gene3D" id="2.120.10.30">
    <property type="entry name" value="TolB, C-terminal domain"/>
    <property type="match status" value="1"/>
</dbReference>
<evidence type="ECO:0000259" key="2">
    <source>
        <dbReference type="Pfam" id="PF08450"/>
    </source>
</evidence>